<evidence type="ECO:0000313" key="14">
    <source>
        <dbReference type="Proteomes" id="UP000282551"/>
    </source>
</evidence>
<feature type="domain" description="FtsK" evidence="12">
    <location>
        <begin position="844"/>
        <end position="1036"/>
    </location>
</feature>
<feature type="binding site" evidence="9">
    <location>
        <begin position="499"/>
        <end position="506"/>
    </location>
    <ligand>
        <name>ATP</name>
        <dbReference type="ChEBI" id="CHEBI:30616"/>
    </ligand>
</feature>
<evidence type="ECO:0000256" key="11">
    <source>
        <dbReference type="SAM" id="Phobius"/>
    </source>
</evidence>
<dbReference type="Gene3D" id="3.40.50.300">
    <property type="entry name" value="P-loop containing nucleotide triphosphate hydrolases"/>
    <property type="match status" value="3"/>
</dbReference>
<keyword evidence="8 11" id="KW-0472">Membrane</keyword>
<comment type="subcellular location">
    <subcellularLocation>
        <location evidence="1">Cell membrane</location>
        <topology evidence="1">Multi-pass membrane protein</topology>
    </subcellularLocation>
</comment>
<dbReference type="GO" id="GO:0005886">
    <property type="term" value="C:plasma membrane"/>
    <property type="evidence" value="ECO:0007669"/>
    <property type="project" value="UniProtKB-SubCell"/>
</dbReference>
<dbReference type="PANTHER" id="PTHR22683:SF1">
    <property type="entry name" value="TYPE VII SECRETION SYSTEM PROTEIN ESSC"/>
    <property type="match status" value="1"/>
</dbReference>
<dbReference type="InterPro" id="IPR023837">
    <property type="entry name" value="EccCb-like_Actinobacteria"/>
</dbReference>
<evidence type="ECO:0000256" key="6">
    <source>
        <dbReference type="ARBA" id="ARBA00022840"/>
    </source>
</evidence>
<dbReference type="GO" id="GO:0003677">
    <property type="term" value="F:DNA binding"/>
    <property type="evidence" value="ECO:0007669"/>
    <property type="project" value="InterPro"/>
</dbReference>
<name>A0A448HWB5_MYCCI</name>
<evidence type="ECO:0000256" key="8">
    <source>
        <dbReference type="ARBA" id="ARBA00023136"/>
    </source>
</evidence>
<evidence type="ECO:0000256" key="7">
    <source>
        <dbReference type="ARBA" id="ARBA00022989"/>
    </source>
</evidence>
<dbReference type="NCBIfam" id="TIGR03925">
    <property type="entry name" value="T7SS_EccC_b"/>
    <property type="match status" value="1"/>
</dbReference>
<protein>
    <submittedName>
        <fullName evidence="13">DNA translocase FtsK</fullName>
    </submittedName>
</protein>
<evidence type="ECO:0000256" key="10">
    <source>
        <dbReference type="SAM" id="MobiDB-lite"/>
    </source>
</evidence>
<evidence type="ECO:0000256" key="5">
    <source>
        <dbReference type="ARBA" id="ARBA00022741"/>
    </source>
</evidence>
<dbReference type="EMBL" id="LR134355">
    <property type="protein sequence ID" value="VEG44152.1"/>
    <property type="molecule type" value="Genomic_DNA"/>
</dbReference>
<dbReference type="PROSITE" id="PS50901">
    <property type="entry name" value="FTSK"/>
    <property type="match status" value="3"/>
</dbReference>
<dbReference type="PANTHER" id="PTHR22683">
    <property type="entry name" value="SPORULATION PROTEIN RELATED"/>
    <property type="match status" value="1"/>
</dbReference>
<keyword evidence="14" id="KW-1185">Reference proteome</keyword>
<dbReference type="Pfam" id="PF01580">
    <property type="entry name" value="FtsK_SpoIIIE"/>
    <property type="match status" value="3"/>
</dbReference>
<dbReference type="Proteomes" id="UP000282551">
    <property type="component" value="Chromosome"/>
</dbReference>
<feature type="domain" description="FtsK" evidence="12">
    <location>
        <begin position="1138"/>
        <end position="1325"/>
    </location>
</feature>
<proteinExistence type="predicted"/>
<keyword evidence="4" id="KW-0677">Repeat</keyword>
<dbReference type="RefSeq" id="WP_126331936.1">
    <property type="nucleotide sequence ID" value="NZ_AP022604.1"/>
</dbReference>
<feature type="region of interest" description="Disordered" evidence="10">
    <location>
        <begin position="304"/>
        <end position="328"/>
    </location>
</feature>
<feature type="binding site" evidence="9">
    <location>
        <begin position="1155"/>
        <end position="1162"/>
    </location>
    <ligand>
        <name>ATP</name>
        <dbReference type="ChEBI" id="CHEBI:30616"/>
    </ligand>
</feature>
<evidence type="ECO:0000256" key="9">
    <source>
        <dbReference type="PROSITE-ProRule" id="PRU00289"/>
    </source>
</evidence>
<keyword evidence="7 11" id="KW-1133">Transmembrane helix</keyword>
<evidence type="ECO:0000256" key="4">
    <source>
        <dbReference type="ARBA" id="ARBA00022737"/>
    </source>
</evidence>
<dbReference type="GO" id="GO:0005524">
    <property type="term" value="F:ATP binding"/>
    <property type="evidence" value="ECO:0007669"/>
    <property type="project" value="UniProtKB-UniRule"/>
</dbReference>
<dbReference type="InterPro" id="IPR027417">
    <property type="entry name" value="P-loop_NTPase"/>
</dbReference>
<feature type="compositionally biased region" description="Low complexity" evidence="10">
    <location>
        <begin position="312"/>
        <end position="323"/>
    </location>
</feature>
<organism evidence="13 14">
    <name type="scientific">Mycolicibacterium chitae</name>
    <name type="common">Mycobacterium chitae</name>
    <dbReference type="NCBI Taxonomy" id="1792"/>
    <lineage>
        <taxon>Bacteria</taxon>
        <taxon>Bacillati</taxon>
        <taxon>Actinomycetota</taxon>
        <taxon>Actinomycetes</taxon>
        <taxon>Mycobacteriales</taxon>
        <taxon>Mycobacteriaceae</taxon>
        <taxon>Mycolicibacterium</taxon>
    </lineage>
</organism>
<dbReference type="InterPro" id="IPR002543">
    <property type="entry name" value="FtsK_dom"/>
</dbReference>
<keyword evidence="5 9" id="KW-0547">Nucleotide-binding</keyword>
<dbReference type="InterPro" id="IPR050206">
    <property type="entry name" value="FtsK/SpoIIIE/SftA"/>
</dbReference>
<gene>
    <name evidence="13" type="primary">eccCa1_1</name>
    <name evidence="13" type="ORF">NCTC10485_00069</name>
</gene>
<evidence type="ECO:0000256" key="2">
    <source>
        <dbReference type="ARBA" id="ARBA00022475"/>
    </source>
</evidence>
<dbReference type="NCBIfam" id="TIGR03924">
    <property type="entry name" value="T7SS_EccC_a"/>
    <property type="match status" value="1"/>
</dbReference>
<feature type="transmembrane region" description="Helical" evidence="11">
    <location>
        <begin position="70"/>
        <end position="89"/>
    </location>
</feature>
<dbReference type="OrthoDB" id="9807790at2"/>
<dbReference type="InterPro" id="IPR023836">
    <property type="entry name" value="EccCa-like_Actinobacteria"/>
</dbReference>
<feature type="domain" description="FtsK" evidence="12">
    <location>
        <begin position="478"/>
        <end position="676"/>
    </location>
</feature>
<evidence type="ECO:0000259" key="12">
    <source>
        <dbReference type="PROSITE" id="PS50901"/>
    </source>
</evidence>
<sequence>MSKRGFVRAPRKPAPSVPPARVAVNAPLELPEREPRNILLMIAIPALLVAILGTLVVMYTSGARSMRGGFFPMIGLVAFAAMMFSGRFGRGRKMTWGEQEKQRRIYMRQLDEDRDEIQRAAQDQRRSQLFVHGDPQQLDTVIGGPRMWERRAADDDFLDVRLGIGVQQSNESAVSLQWPEVPVGEELEPVTGRALRDFILEQSKIRGIGKVLSLRSKPGFSFLGDDMGELHAVLRAALCSLAVYHSPGDLKIMVVTRHPEAWQWLVWLPHNQHDEMFDACGLRRLVFASPMDLEVALDAELHRKGRGPWAPPSGSSPLSMPSPMEGTGGSALGPHWVIVDDNVGTPEQWEGVTGQKGMAGITVLRLATRPGVGVGFTDEDERFELREGRLRHRDAFYAAADMLAESTADRYARAIARWSPTTAGELSETDSQGGELLRLLGINDPRKLEVDRLWAERRGRGDPKWGMVPVGVRPNGELEHIILRAKDFGGYGFHSVVIGTSGSGKSEYFLSLCNGIALTHSPETFIVIFVDMKFESAAQDLEGLPHVAGSLSNLGKDDRHLAERMRKAINGEIARRYRLFKEAGARDANEYEEMRLAGRDLEPVPILLVIIDEYLELFHHHQDWIDLVIHIGQEGRGCNVFFTLGGQRLDLSSLSKAKSNIAFRVALRAETAEDSRDVIGSDAALHLPSQKNGYALLKVGPRDLEQFRCFYVSAPYVLPKKASTVGKTIDLSFRQPRALTWEYQPLSEEDSAALAVADVPEEPDEFLYHADGFKKKKLLEVIRDSLLAHPARPPHQIWLPPLEESECADALVQRYRGRPWHVDYGQNPGLVIPIGVVDIPEDHEQTVHVLDVEMDNVMVVGTAQRGKSSALMTLMMSASLMYRPERVTFFCIGATLYAIEDLPHVAGVVSVTDTEGVSRTIATIEGLIRAREAAFKHYQIDISEFRERRFGAAGGGGTDPDDKFGDVFLVVDNFGDLYEKDMAVGDRVIALARQGLSYGVHVMTSATGWLVGQRQALVGVSNARIELRLSNPDETAMNTGIEHRKAARRVLDRPGFGITRTSHELLVGIPEITGPGGERIGTRQVGRVIAGVTGADRVEALVRLPDRIPLGEIVAAHRALPAAADPWNIPFGLGETALQPVSLQSRVTPNLLVVGRQGCGKTSTLAAVGQSVMAALSPEQAQIFIIDPKTSLIGKVQGPHVRAYAYTAEDVDQVLESLAAELQDRLPPSGLSQEELLTRTSWQGPHYFVLIDDEQELRPNGAVLGKPAAIAPLLPLIERSREVGLHVIASRLPGNWAGASAMNPLLQRLTSSRTPTLFMDNDPTAVKVYGRISAQQLPAGRGQLVSTEGEIEGILVGQPDAGSAAAPEKVSGPPPNAT</sequence>
<reference evidence="13 14" key="1">
    <citation type="submission" date="2018-12" db="EMBL/GenBank/DDBJ databases">
        <authorList>
            <consortium name="Pathogen Informatics"/>
        </authorList>
    </citation>
    <scope>NUCLEOTIDE SEQUENCE [LARGE SCALE GENOMIC DNA]</scope>
    <source>
        <strain evidence="13 14">NCTC10485</strain>
    </source>
</reference>
<dbReference type="SUPFAM" id="SSF52540">
    <property type="entry name" value="P-loop containing nucleoside triphosphate hydrolases"/>
    <property type="match status" value="3"/>
</dbReference>
<evidence type="ECO:0000256" key="3">
    <source>
        <dbReference type="ARBA" id="ARBA00022692"/>
    </source>
</evidence>
<feature type="binding site" evidence="9">
    <location>
        <begin position="861"/>
        <end position="868"/>
    </location>
    <ligand>
        <name>ATP</name>
        <dbReference type="ChEBI" id="CHEBI:30616"/>
    </ligand>
</feature>
<keyword evidence="6 9" id="KW-0067">ATP-binding</keyword>
<feature type="region of interest" description="Disordered" evidence="10">
    <location>
        <begin position="1356"/>
        <end position="1378"/>
    </location>
</feature>
<evidence type="ECO:0000256" key="1">
    <source>
        <dbReference type="ARBA" id="ARBA00004651"/>
    </source>
</evidence>
<evidence type="ECO:0000313" key="13">
    <source>
        <dbReference type="EMBL" id="VEG44152.1"/>
    </source>
</evidence>
<feature type="transmembrane region" description="Helical" evidence="11">
    <location>
        <begin position="38"/>
        <end position="58"/>
    </location>
</feature>
<keyword evidence="2" id="KW-1003">Cell membrane</keyword>
<accession>A0A448HWB5</accession>
<keyword evidence="3 11" id="KW-0812">Transmembrane</keyword>